<feature type="transmembrane region" description="Helical" evidence="6">
    <location>
        <begin position="116"/>
        <end position="133"/>
    </location>
</feature>
<evidence type="ECO:0000313" key="8">
    <source>
        <dbReference type="EMBL" id="GAA2130350.1"/>
    </source>
</evidence>
<feature type="transmembrane region" description="Helical" evidence="6">
    <location>
        <begin position="47"/>
        <end position="63"/>
    </location>
</feature>
<dbReference type="PANTHER" id="PTHR24421:SF10">
    <property type="entry name" value="NITRATE_NITRITE SENSOR PROTEIN NARQ"/>
    <property type="match status" value="1"/>
</dbReference>
<dbReference type="Pfam" id="PF13185">
    <property type="entry name" value="GAF_2"/>
    <property type="match status" value="1"/>
</dbReference>
<proteinExistence type="predicted"/>
<dbReference type="SMART" id="SM00065">
    <property type="entry name" value="GAF"/>
    <property type="match status" value="2"/>
</dbReference>
<feature type="transmembrane region" description="Helical" evidence="6">
    <location>
        <begin position="247"/>
        <end position="266"/>
    </location>
</feature>
<dbReference type="InterPro" id="IPR003018">
    <property type="entry name" value="GAF"/>
</dbReference>
<dbReference type="Pfam" id="PF02518">
    <property type="entry name" value="HATPase_c"/>
    <property type="match status" value="1"/>
</dbReference>
<accession>A0ABP5KFX8</accession>
<keyword evidence="6" id="KW-0472">Membrane</keyword>
<name>A0ABP5KFX8_9ACTN</name>
<feature type="transmembrane region" description="Helical" evidence="6">
    <location>
        <begin position="216"/>
        <end position="235"/>
    </location>
</feature>
<dbReference type="InterPro" id="IPR005467">
    <property type="entry name" value="His_kinase_dom"/>
</dbReference>
<feature type="domain" description="Histidine kinase" evidence="7">
    <location>
        <begin position="680"/>
        <end position="788"/>
    </location>
</feature>
<feature type="transmembrane region" description="Helical" evidence="6">
    <location>
        <begin position="140"/>
        <end position="161"/>
    </location>
</feature>
<evidence type="ECO:0000256" key="6">
    <source>
        <dbReference type="SAM" id="Phobius"/>
    </source>
</evidence>
<feature type="transmembrane region" description="Helical" evidence="6">
    <location>
        <begin position="7"/>
        <end position="27"/>
    </location>
</feature>
<evidence type="ECO:0000256" key="4">
    <source>
        <dbReference type="ARBA" id="ARBA00022777"/>
    </source>
</evidence>
<dbReference type="SMART" id="SM00387">
    <property type="entry name" value="HATPase_c"/>
    <property type="match status" value="1"/>
</dbReference>
<dbReference type="CDD" id="cd16917">
    <property type="entry name" value="HATPase_UhpB-NarQ-NarX-like"/>
    <property type="match status" value="1"/>
</dbReference>
<keyword evidence="9" id="KW-1185">Reference proteome</keyword>
<gene>
    <name evidence="8" type="ORF">GCM10009843_32850</name>
</gene>
<feature type="transmembrane region" description="Helical" evidence="6">
    <location>
        <begin position="70"/>
        <end position="89"/>
    </location>
</feature>
<evidence type="ECO:0000256" key="1">
    <source>
        <dbReference type="ARBA" id="ARBA00000085"/>
    </source>
</evidence>
<dbReference type="Gene3D" id="3.30.450.40">
    <property type="match status" value="2"/>
</dbReference>
<organism evidence="8 9">
    <name type="scientific">Nocardioides bigeumensis</name>
    <dbReference type="NCBI Taxonomy" id="433657"/>
    <lineage>
        <taxon>Bacteria</taxon>
        <taxon>Bacillati</taxon>
        <taxon>Actinomycetota</taxon>
        <taxon>Actinomycetes</taxon>
        <taxon>Propionibacteriales</taxon>
        <taxon>Nocardioidaceae</taxon>
        <taxon>Nocardioides</taxon>
    </lineage>
</organism>
<feature type="transmembrane region" description="Helical" evidence="6">
    <location>
        <begin position="181"/>
        <end position="204"/>
    </location>
</feature>
<dbReference type="PROSITE" id="PS50109">
    <property type="entry name" value="HIS_KIN"/>
    <property type="match status" value="1"/>
</dbReference>
<reference evidence="9" key="1">
    <citation type="journal article" date="2019" name="Int. J. Syst. Evol. Microbiol.">
        <title>The Global Catalogue of Microorganisms (GCM) 10K type strain sequencing project: providing services to taxonomists for standard genome sequencing and annotation.</title>
        <authorList>
            <consortium name="The Broad Institute Genomics Platform"/>
            <consortium name="The Broad Institute Genome Sequencing Center for Infectious Disease"/>
            <person name="Wu L."/>
            <person name="Ma J."/>
        </authorList>
    </citation>
    <scope>NUCLEOTIDE SEQUENCE [LARGE SCALE GENOMIC DNA]</scope>
    <source>
        <strain evidence="9">JCM 16021</strain>
    </source>
</reference>
<evidence type="ECO:0000313" key="9">
    <source>
        <dbReference type="Proteomes" id="UP001500575"/>
    </source>
</evidence>
<keyword evidence="5" id="KW-0902">Two-component regulatory system</keyword>
<keyword evidence="6" id="KW-1133">Transmembrane helix</keyword>
<dbReference type="EMBL" id="BAAAQQ010000013">
    <property type="protein sequence ID" value="GAA2130350.1"/>
    <property type="molecule type" value="Genomic_DNA"/>
</dbReference>
<protein>
    <recommendedName>
        <fullName evidence="2">histidine kinase</fullName>
        <ecNumber evidence="2">2.7.13.3</ecNumber>
    </recommendedName>
</protein>
<sequence>MEMSRRIAIGCGSLSLGIGVVVLIGWATRTEVLIRLDEGLADVRVNSAIYSVLIGLGVIFAACRRPTTAWCFALLACVIPALTMVQAVTGRDLHIDLLVLADVQRDLGDSLHPGRMTFGSGVTMFLLASALVWRRRWPLLAHVVAVTVSLLTLVPLVPALLNGGEMPGAQGGAGKISLTGVVIVLIAGIGVVTVIPSAGITRVLREPGSVGGLTRQAFAGAVVAPVLVGAATIGALKNDWATTTGSIGTVIAMWIASLLLLLTWLGRVAIPVERERDTSLAEVIRSRDRLALLNRAARDFGSSPDLGRTLDTVVSEVARELHAACTVQLLDVTGTQLHEAATSGTSSERDVSVDVAHADLVASGRTLGVLTVRRDSGGFDKDERGLVAALADRAAQAIHNGQMVAAQQRRDAALASFAAEALGIHDADTLRSHAVEKLCHAMEAPCGALLGADDADALVVVAASAAAARQLPRGLVVTEPLIVDVHNNGSPLVVDDLHAIGGFVTSPSTGIDSLLAVAVPMLSTGHGGVLAVLAEGIGRFSDDDVDLARAFAGLVAGAVSRIDAEQASVEYAAEREALLDRLVSAQEDERRRIADGVHQDQVQAIAAVDLRLAVIAGKAQRMVPELVVDLAFAQEAVSGAVDRLRAMLFELEPPEASAHLGAALGDAASFLLDPVGTAWSVEAPEGDLPLTDGESTMAYRIAKEALANVARHACASKATISISREEDSLRVVIEDDGVGMRQVPARSAPGHLGVSSMRDWVQAVGGHLNIESVPGRGTVVDYRLPVSAWEHPRRIAG</sequence>
<evidence type="ECO:0000256" key="2">
    <source>
        <dbReference type="ARBA" id="ARBA00012438"/>
    </source>
</evidence>
<dbReference type="EC" id="2.7.13.3" evidence="2"/>
<dbReference type="SUPFAM" id="SSF55874">
    <property type="entry name" value="ATPase domain of HSP90 chaperone/DNA topoisomerase II/histidine kinase"/>
    <property type="match status" value="1"/>
</dbReference>
<dbReference type="Proteomes" id="UP001500575">
    <property type="component" value="Unassembled WGS sequence"/>
</dbReference>
<dbReference type="InterPro" id="IPR050482">
    <property type="entry name" value="Sensor_HK_TwoCompSys"/>
</dbReference>
<keyword evidence="3" id="KW-0808">Transferase</keyword>
<comment type="caution">
    <text evidence="8">The sequence shown here is derived from an EMBL/GenBank/DDBJ whole genome shotgun (WGS) entry which is preliminary data.</text>
</comment>
<dbReference type="SUPFAM" id="SSF55781">
    <property type="entry name" value="GAF domain-like"/>
    <property type="match status" value="2"/>
</dbReference>
<dbReference type="PANTHER" id="PTHR24421">
    <property type="entry name" value="NITRATE/NITRITE SENSOR PROTEIN NARX-RELATED"/>
    <property type="match status" value="1"/>
</dbReference>
<evidence type="ECO:0000259" key="7">
    <source>
        <dbReference type="PROSITE" id="PS50109"/>
    </source>
</evidence>
<dbReference type="InterPro" id="IPR003594">
    <property type="entry name" value="HATPase_dom"/>
</dbReference>
<dbReference type="Gene3D" id="3.30.565.10">
    <property type="entry name" value="Histidine kinase-like ATPase, C-terminal domain"/>
    <property type="match status" value="1"/>
</dbReference>
<comment type="catalytic activity">
    <reaction evidence="1">
        <text>ATP + protein L-histidine = ADP + protein N-phospho-L-histidine.</text>
        <dbReference type="EC" id="2.7.13.3"/>
    </reaction>
</comment>
<dbReference type="InterPro" id="IPR036890">
    <property type="entry name" value="HATPase_C_sf"/>
</dbReference>
<evidence type="ECO:0000256" key="5">
    <source>
        <dbReference type="ARBA" id="ARBA00023012"/>
    </source>
</evidence>
<keyword evidence="4" id="KW-0418">Kinase</keyword>
<evidence type="ECO:0000256" key="3">
    <source>
        <dbReference type="ARBA" id="ARBA00022679"/>
    </source>
</evidence>
<keyword evidence="6" id="KW-0812">Transmembrane</keyword>
<dbReference type="InterPro" id="IPR029016">
    <property type="entry name" value="GAF-like_dom_sf"/>
</dbReference>